<keyword evidence="8" id="KW-0378">Hydrolase</keyword>
<protein>
    <submittedName>
        <fullName evidence="8">Metal dependent phosphohydrolase</fullName>
    </submittedName>
</protein>
<dbReference type="InterPro" id="IPR006675">
    <property type="entry name" value="HDIG_dom"/>
</dbReference>
<dbReference type="AlphaFoldDB" id="E0IAX2"/>
<name>E0IAX2_9BACL</name>
<dbReference type="SUPFAM" id="SSF109604">
    <property type="entry name" value="HD-domain/PDEase-like"/>
    <property type="match status" value="1"/>
</dbReference>
<dbReference type="Pfam" id="PF00672">
    <property type="entry name" value="HAMP"/>
    <property type="match status" value="1"/>
</dbReference>
<feature type="domain" description="HAMP" evidence="5">
    <location>
        <begin position="254"/>
        <end position="306"/>
    </location>
</feature>
<accession>E0IAX2</accession>
<dbReference type="GO" id="GO:0005886">
    <property type="term" value="C:plasma membrane"/>
    <property type="evidence" value="ECO:0007669"/>
    <property type="project" value="UniProtKB-SubCell"/>
</dbReference>
<evidence type="ECO:0000256" key="2">
    <source>
        <dbReference type="ARBA" id="ARBA00022475"/>
    </source>
</evidence>
<dbReference type="SMART" id="SM00471">
    <property type="entry name" value="HDc"/>
    <property type="match status" value="1"/>
</dbReference>
<evidence type="ECO:0000313" key="8">
    <source>
        <dbReference type="EMBL" id="EFM10263.1"/>
    </source>
</evidence>
<evidence type="ECO:0000256" key="3">
    <source>
        <dbReference type="ARBA" id="ARBA00023136"/>
    </source>
</evidence>
<dbReference type="Pfam" id="PF13487">
    <property type="entry name" value="HD_5"/>
    <property type="match status" value="1"/>
</dbReference>
<gene>
    <name evidence="8" type="ORF">PaecuDRAFT_2699</name>
</gene>
<evidence type="ECO:0000256" key="1">
    <source>
        <dbReference type="ARBA" id="ARBA00004236"/>
    </source>
</evidence>
<dbReference type="SUPFAM" id="SSF158472">
    <property type="entry name" value="HAMP domain-like"/>
    <property type="match status" value="1"/>
</dbReference>
<dbReference type="PROSITE" id="PS51831">
    <property type="entry name" value="HD"/>
    <property type="match status" value="1"/>
</dbReference>
<dbReference type="InterPro" id="IPR003660">
    <property type="entry name" value="HAMP_dom"/>
</dbReference>
<feature type="transmembrane region" description="Helical" evidence="4">
    <location>
        <begin position="47"/>
        <end position="66"/>
    </location>
</feature>
<dbReference type="PANTHER" id="PTHR43155">
    <property type="entry name" value="CYCLIC DI-GMP PHOSPHODIESTERASE PA4108-RELATED"/>
    <property type="match status" value="1"/>
</dbReference>
<evidence type="ECO:0000313" key="9">
    <source>
        <dbReference type="Proteomes" id="UP000005387"/>
    </source>
</evidence>
<evidence type="ECO:0000259" key="6">
    <source>
        <dbReference type="PROSITE" id="PS51831"/>
    </source>
</evidence>
<dbReference type="InterPro" id="IPR006674">
    <property type="entry name" value="HD_domain"/>
</dbReference>
<feature type="domain" description="HD-GYP" evidence="7">
    <location>
        <begin position="308"/>
        <end position="498"/>
    </location>
</feature>
<dbReference type="CDD" id="cd06225">
    <property type="entry name" value="HAMP"/>
    <property type="match status" value="1"/>
</dbReference>
<dbReference type="RefSeq" id="WP_006038689.1">
    <property type="nucleotide sequence ID" value="NZ_AEDD01000007.1"/>
</dbReference>
<dbReference type="Gene3D" id="6.10.340.10">
    <property type="match status" value="1"/>
</dbReference>
<dbReference type="CDD" id="cd00077">
    <property type="entry name" value="HDc"/>
    <property type="match status" value="1"/>
</dbReference>
<dbReference type="STRING" id="717606.PaecuDRAFT_2699"/>
<reference evidence="8 9" key="1">
    <citation type="submission" date="2010-07" db="EMBL/GenBank/DDBJ databases">
        <title>The draft genome of Paenibacillus curdlanolyticus YK9.</title>
        <authorList>
            <consortium name="US DOE Joint Genome Institute (JGI-PGF)"/>
            <person name="Lucas S."/>
            <person name="Copeland A."/>
            <person name="Lapidus A."/>
            <person name="Cheng J.-F."/>
            <person name="Bruce D."/>
            <person name="Goodwin L."/>
            <person name="Pitluck S."/>
            <person name="Land M.L."/>
            <person name="Hauser L."/>
            <person name="Chang Y.-J."/>
            <person name="Jeffries C."/>
            <person name="Anderson I.J."/>
            <person name="Johnson E."/>
            <person name="Loganathan U."/>
            <person name="Mulhopadhyay B."/>
            <person name="Kyrpides N."/>
            <person name="Woyke T.J."/>
        </authorList>
    </citation>
    <scope>NUCLEOTIDE SEQUENCE [LARGE SCALE GENOMIC DNA]</scope>
    <source>
        <strain evidence="8 9">YK9</strain>
    </source>
</reference>
<proteinExistence type="predicted"/>
<keyword evidence="9" id="KW-1185">Reference proteome</keyword>
<feature type="transmembrane region" description="Helical" evidence="4">
    <location>
        <begin position="110"/>
        <end position="129"/>
    </location>
</feature>
<sequence length="498" mass="55472">MKPDVYRMFLKQLIRNYLIGSGAAVLGVGSILIFTTLDVPVKELLRLASILIGSLIIMAAAELLLFRRHIAPIRSLFQEAFPTPEMMKAAYYRVHKFPLLAVRRILGPHLLGLSIPSITVSLLMIHAGALSVPYYYVGLACMGAVLIASLHAMIEFFLTNQAIRPLLMHIQQTYASRFATDLMLNGKVLVPIQRKFQWSAFLLGTFPILIFSMATQIRLGAHAEQAAADYSRWAAVVVVMCILFSSLGAWLLARDIVHPIQGLFQAQQNVRDGDFSTQAPDLYADEFSRLVSGFNHMLEGLQIRERMNKQLIQSYFTTLAAALDARDPYTAGHSLRVADFSVRIGRLFSLSEKELDVIRRSALLHDIGKIGIRDTVLLKEGRLTDEEFTAIKQHPVLGVNILKQIDPAEAVADILPGVRSHHEQYNGGGYPDGLAGEDIPLLGRIIAIADAYDAMTSDRPYRKGMNREKALSILEEGQGLQWDPKLVPLFVRAMREEV</sequence>
<feature type="domain" description="HD" evidence="6">
    <location>
        <begin position="330"/>
        <end position="455"/>
    </location>
</feature>
<dbReference type="OrthoDB" id="9759601at2"/>
<comment type="subcellular location">
    <subcellularLocation>
        <location evidence="1">Cell membrane</location>
    </subcellularLocation>
</comment>
<dbReference type="Proteomes" id="UP000005387">
    <property type="component" value="Unassembled WGS sequence"/>
</dbReference>
<dbReference type="GO" id="GO:0007165">
    <property type="term" value="P:signal transduction"/>
    <property type="evidence" value="ECO:0007669"/>
    <property type="project" value="InterPro"/>
</dbReference>
<dbReference type="PROSITE" id="PS51832">
    <property type="entry name" value="HD_GYP"/>
    <property type="match status" value="1"/>
</dbReference>
<dbReference type="GO" id="GO:0016787">
    <property type="term" value="F:hydrolase activity"/>
    <property type="evidence" value="ECO:0007669"/>
    <property type="project" value="UniProtKB-KW"/>
</dbReference>
<feature type="transmembrane region" description="Helical" evidence="4">
    <location>
        <begin position="200"/>
        <end position="221"/>
    </location>
</feature>
<dbReference type="EMBL" id="AEDD01000007">
    <property type="protein sequence ID" value="EFM10263.1"/>
    <property type="molecule type" value="Genomic_DNA"/>
</dbReference>
<keyword evidence="3 4" id="KW-0472">Membrane</keyword>
<keyword evidence="2" id="KW-1003">Cell membrane</keyword>
<dbReference type="NCBIfam" id="TIGR00277">
    <property type="entry name" value="HDIG"/>
    <property type="match status" value="1"/>
</dbReference>
<evidence type="ECO:0000259" key="7">
    <source>
        <dbReference type="PROSITE" id="PS51832"/>
    </source>
</evidence>
<keyword evidence="4" id="KW-1133">Transmembrane helix</keyword>
<feature type="transmembrane region" description="Helical" evidence="4">
    <location>
        <begin position="233"/>
        <end position="253"/>
    </location>
</feature>
<dbReference type="PROSITE" id="PS50885">
    <property type="entry name" value="HAMP"/>
    <property type="match status" value="1"/>
</dbReference>
<dbReference type="PANTHER" id="PTHR43155:SF2">
    <property type="entry name" value="CYCLIC DI-GMP PHOSPHODIESTERASE PA4108"/>
    <property type="match status" value="1"/>
</dbReference>
<dbReference type="Gene3D" id="1.10.3210.10">
    <property type="entry name" value="Hypothetical protein af1432"/>
    <property type="match status" value="1"/>
</dbReference>
<evidence type="ECO:0000256" key="4">
    <source>
        <dbReference type="SAM" id="Phobius"/>
    </source>
</evidence>
<evidence type="ECO:0000259" key="5">
    <source>
        <dbReference type="PROSITE" id="PS50885"/>
    </source>
</evidence>
<dbReference type="InterPro" id="IPR003607">
    <property type="entry name" value="HD/PDEase_dom"/>
</dbReference>
<feature type="transmembrane region" description="Helical" evidence="4">
    <location>
        <begin position="16"/>
        <end position="35"/>
    </location>
</feature>
<keyword evidence="4" id="KW-0812">Transmembrane</keyword>
<dbReference type="eggNOG" id="COG3437">
    <property type="taxonomic scope" value="Bacteria"/>
</dbReference>
<dbReference type="InterPro" id="IPR037522">
    <property type="entry name" value="HD_GYP_dom"/>
</dbReference>
<feature type="transmembrane region" description="Helical" evidence="4">
    <location>
        <begin position="135"/>
        <end position="158"/>
    </location>
</feature>
<organism evidence="8 9">
    <name type="scientific">Paenibacillus curdlanolyticus YK9</name>
    <dbReference type="NCBI Taxonomy" id="717606"/>
    <lineage>
        <taxon>Bacteria</taxon>
        <taxon>Bacillati</taxon>
        <taxon>Bacillota</taxon>
        <taxon>Bacilli</taxon>
        <taxon>Bacillales</taxon>
        <taxon>Paenibacillaceae</taxon>
        <taxon>Paenibacillus</taxon>
    </lineage>
</organism>
<dbReference type="SMART" id="SM00304">
    <property type="entry name" value="HAMP"/>
    <property type="match status" value="1"/>
</dbReference>